<keyword evidence="4" id="KW-1185">Reference proteome</keyword>
<evidence type="ECO:0000313" key="3">
    <source>
        <dbReference type="EMBL" id="BBG30583.1"/>
    </source>
</evidence>
<dbReference type="AlphaFoldDB" id="A0A348HG31"/>
<feature type="transmembrane region" description="Helical" evidence="1">
    <location>
        <begin position="172"/>
        <end position="192"/>
    </location>
</feature>
<feature type="domain" description="Phosphatidic acid phosphatase type 2/haloperoxidase" evidence="2">
    <location>
        <begin position="88"/>
        <end position="213"/>
    </location>
</feature>
<dbReference type="SMART" id="SM00014">
    <property type="entry name" value="acidPPc"/>
    <property type="match status" value="1"/>
</dbReference>
<accession>A0A348HG31</accession>
<reference evidence="3 4" key="1">
    <citation type="submission" date="2018-09" db="EMBL/GenBank/DDBJ databases">
        <title>Zymobacter palmae IAM14233 (=T109) whole genome analysis.</title>
        <authorList>
            <person name="Yanase H."/>
        </authorList>
    </citation>
    <scope>NUCLEOTIDE SEQUENCE [LARGE SCALE GENOMIC DNA]</scope>
    <source>
        <strain evidence="3 4">IAM14233</strain>
    </source>
</reference>
<feature type="transmembrane region" description="Helical" evidence="1">
    <location>
        <begin position="7"/>
        <end position="31"/>
    </location>
</feature>
<gene>
    <name evidence="3" type="ORF">ZBT109_1837</name>
</gene>
<protein>
    <submittedName>
        <fullName evidence="3">Membrane-associated phospholipid phosphatase</fullName>
    </submittedName>
</protein>
<feature type="transmembrane region" description="Helical" evidence="1">
    <location>
        <begin position="91"/>
        <end position="111"/>
    </location>
</feature>
<dbReference type="SUPFAM" id="SSF48317">
    <property type="entry name" value="Acid phosphatase/Vanadium-dependent haloperoxidase"/>
    <property type="match status" value="1"/>
</dbReference>
<dbReference type="EMBL" id="AP018933">
    <property type="protein sequence ID" value="BBG30583.1"/>
    <property type="molecule type" value="Genomic_DNA"/>
</dbReference>
<dbReference type="KEGG" id="zpl:ZBT109_1837"/>
<sequence>MTTIRKILLLNVIGLLILFSWWQTAVPIWPWLDSQIFWGFNHTLTTEPSPWVNLLGVLNCRYFDMATFCALGLVLWIQVLNESHPQRYRRWAVITFIMMISMLIIALLTHLQPYHHASPTIEYAKQGLNPLSVEQIVHFDTKSESSSSFPGDHGLVMMIFAAFMLRFGTRGFGLASVILVILLSFPRIMVGAHWFEDVYMGSLSIALIILPWLLMTCPIVKVGDMLMRVLFAGKIDHH</sequence>
<dbReference type="OrthoDB" id="8477781at2"/>
<dbReference type="Proteomes" id="UP000267342">
    <property type="component" value="Chromosome"/>
</dbReference>
<dbReference type="STRING" id="1123510.GCA_000620025_01660"/>
<dbReference type="GO" id="GO:0016020">
    <property type="term" value="C:membrane"/>
    <property type="evidence" value="ECO:0007669"/>
    <property type="project" value="UniProtKB-SubCell"/>
</dbReference>
<evidence type="ECO:0000259" key="2">
    <source>
        <dbReference type="SMART" id="SM00014"/>
    </source>
</evidence>
<keyword evidence="1" id="KW-1133">Transmembrane helix</keyword>
<keyword evidence="1" id="KW-0812">Transmembrane</keyword>
<dbReference type="InterPro" id="IPR000326">
    <property type="entry name" value="PAP2/HPO"/>
</dbReference>
<feature type="transmembrane region" description="Helical" evidence="1">
    <location>
        <begin position="51"/>
        <end position="79"/>
    </location>
</feature>
<dbReference type="RefSeq" id="WP_027704950.1">
    <property type="nucleotide sequence ID" value="NZ_AP018933.1"/>
</dbReference>
<dbReference type="Pfam" id="PF01569">
    <property type="entry name" value="PAP2"/>
    <property type="match status" value="1"/>
</dbReference>
<keyword evidence="1" id="KW-0472">Membrane</keyword>
<dbReference type="InterPro" id="IPR036938">
    <property type="entry name" value="PAP2/HPO_sf"/>
</dbReference>
<organism evidence="3 4">
    <name type="scientific">Zymobacter palmae</name>
    <dbReference type="NCBI Taxonomy" id="33074"/>
    <lineage>
        <taxon>Bacteria</taxon>
        <taxon>Pseudomonadati</taxon>
        <taxon>Pseudomonadota</taxon>
        <taxon>Gammaproteobacteria</taxon>
        <taxon>Oceanospirillales</taxon>
        <taxon>Halomonadaceae</taxon>
        <taxon>Zymobacter group</taxon>
        <taxon>Zymobacter</taxon>
    </lineage>
</organism>
<evidence type="ECO:0000256" key="1">
    <source>
        <dbReference type="SAM" id="Phobius"/>
    </source>
</evidence>
<proteinExistence type="predicted"/>
<evidence type="ECO:0000313" key="4">
    <source>
        <dbReference type="Proteomes" id="UP000267342"/>
    </source>
</evidence>
<name>A0A348HG31_9GAMM</name>
<feature type="transmembrane region" description="Helical" evidence="1">
    <location>
        <begin position="198"/>
        <end position="220"/>
    </location>
</feature>